<evidence type="ECO:0000313" key="9">
    <source>
        <dbReference type="EMBL" id="MDL5157494.1"/>
    </source>
</evidence>
<reference evidence="9 10" key="1">
    <citation type="submission" date="2023-06" db="EMBL/GenBank/DDBJ databases">
        <title>Actinomycetospora Odt1-22.</title>
        <authorList>
            <person name="Supong K."/>
        </authorList>
    </citation>
    <scope>NUCLEOTIDE SEQUENCE [LARGE SCALE GENOMIC DNA]</scope>
    <source>
        <strain evidence="9 10">Odt1-22</strain>
    </source>
</reference>
<dbReference type="InterPro" id="IPR008332">
    <property type="entry name" value="MethylG_MeTrfase_N"/>
</dbReference>
<dbReference type="CDD" id="cd06445">
    <property type="entry name" value="ATase"/>
    <property type="match status" value="1"/>
</dbReference>
<keyword evidence="5" id="KW-0234">DNA repair</keyword>
<comment type="catalytic activity">
    <reaction evidence="6">
        <text>a 6-O-methyl-2'-deoxyguanosine in DNA + L-cysteinyl-[protein] = S-methyl-L-cysteinyl-[protein] + a 2'-deoxyguanosine in DNA</text>
        <dbReference type="Rhea" id="RHEA:24000"/>
        <dbReference type="Rhea" id="RHEA-COMP:10131"/>
        <dbReference type="Rhea" id="RHEA-COMP:10132"/>
        <dbReference type="Rhea" id="RHEA-COMP:11367"/>
        <dbReference type="Rhea" id="RHEA-COMP:11368"/>
        <dbReference type="ChEBI" id="CHEBI:29950"/>
        <dbReference type="ChEBI" id="CHEBI:82612"/>
        <dbReference type="ChEBI" id="CHEBI:85445"/>
        <dbReference type="ChEBI" id="CHEBI:85448"/>
        <dbReference type="EC" id="2.1.1.63"/>
    </reaction>
</comment>
<dbReference type="GO" id="GO:0003908">
    <property type="term" value="F:methylated-DNA-[protein]-cysteine S-methyltransferase activity"/>
    <property type="evidence" value="ECO:0007669"/>
    <property type="project" value="UniProtKB-EC"/>
</dbReference>
<dbReference type="PROSITE" id="PS00374">
    <property type="entry name" value="MGMT"/>
    <property type="match status" value="1"/>
</dbReference>
<dbReference type="NCBIfam" id="TIGR00589">
    <property type="entry name" value="ogt"/>
    <property type="match status" value="1"/>
</dbReference>
<dbReference type="Pfam" id="PF02870">
    <property type="entry name" value="Methyltransf_1N"/>
    <property type="match status" value="1"/>
</dbReference>
<evidence type="ECO:0000256" key="3">
    <source>
        <dbReference type="ARBA" id="ARBA00022679"/>
    </source>
</evidence>
<dbReference type="InterPro" id="IPR014048">
    <property type="entry name" value="MethylDNA_cys_MeTrfase_DNA-bd"/>
</dbReference>
<evidence type="ECO:0000259" key="7">
    <source>
        <dbReference type="Pfam" id="PF01035"/>
    </source>
</evidence>
<keyword evidence="2 9" id="KW-0489">Methyltransferase</keyword>
<comment type="catalytic activity">
    <reaction evidence="1">
        <text>a 4-O-methyl-thymidine in DNA + L-cysteinyl-[protein] = a thymidine in DNA + S-methyl-L-cysteinyl-[protein]</text>
        <dbReference type="Rhea" id="RHEA:53428"/>
        <dbReference type="Rhea" id="RHEA-COMP:10131"/>
        <dbReference type="Rhea" id="RHEA-COMP:10132"/>
        <dbReference type="Rhea" id="RHEA-COMP:13555"/>
        <dbReference type="Rhea" id="RHEA-COMP:13556"/>
        <dbReference type="ChEBI" id="CHEBI:29950"/>
        <dbReference type="ChEBI" id="CHEBI:82612"/>
        <dbReference type="ChEBI" id="CHEBI:137386"/>
        <dbReference type="ChEBI" id="CHEBI:137387"/>
        <dbReference type="EC" id="2.1.1.63"/>
    </reaction>
</comment>
<feature type="domain" description="Methylguanine DNA methyltransferase ribonuclease-like" evidence="8">
    <location>
        <begin position="6"/>
        <end position="64"/>
    </location>
</feature>
<evidence type="ECO:0000259" key="8">
    <source>
        <dbReference type="Pfam" id="PF02870"/>
    </source>
</evidence>
<accession>A0ABT7MA10</accession>
<dbReference type="Proteomes" id="UP001231924">
    <property type="component" value="Unassembled WGS sequence"/>
</dbReference>
<dbReference type="PANTHER" id="PTHR10815">
    <property type="entry name" value="METHYLATED-DNA--PROTEIN-CYSTEINE METHYLTRANSFERASE"/>
    <property type="match status" value="1"/>
</dbReference>
<dbReference type="Gene3D" id="1.10.10.10">
    <property type="entry name" value="Winged helix-like DNA-binding domain superfamily/Winged helix DNA-binding domain"/>
    <property type="match status" value="1"/>
</dbReference>
<organism evidence="9 10">
    <name type="scientific">Actinomycetospora termitidis</name>
    <dbReference type="NCBI Taxonomy" id="3053470"/>
    <lineage>
        <taxon>Bacteria</taxon>
        <taxon>Bacillati</taxon>
        <taxon>Actinomycetota</taxon>
        <taxon>Actinomycetes</taxon>
        <taxon>Pseudonocardiales</taxon>
        <taxon>Pseudonocardiaceae</taxon>
        <taxon>Actinomycetospora</taxon>
    </lineage>
</organism>
<protein>
    <submittedName>
        <fullName evidence="9">Methylated-DNA--[protein]-cysteine S-methyltransferase</fullName>
        <ecNumber evidence="9">2.1.1.63</ecNumber>
    </submittedName>
</protein>
<feature type="domain" description="Methylated-DNA-[protein]-cysteine S-methyltransferase DNA binding" evidence="7">
    <location>
        <begin position="71"/>
        <end position="150"/>
    </location>
</feature>
<dbReference type="GO" id="GO:0032259">
    <property type="term" value="P:methylation"/>
    <property type="evidence" value="ECO:0007669"/>
    <property type="project" value="UniProtKB-KW"/>
</dbReference>
<keyword evidence="4" id="KW-0227">DNA damage</keyword>
<dbReference type="PANTHER" id="PTHR10815:SF5">
    <property type="entry name" value="METHYLATED-DNA--PROTEIN-CYSTEINE METHYLTRANSFERASE"/>
    <property type="match status" value="1"/>
</dbReference>
<dbReference type="RefSeq" id="WP_286053923.1">
    <property type="nucleotide sequence ID" value="NZ_JASVWF010000003.1"/>
</dbReference>
<dbReference type="InterPro" id="IPR036631">
    <property type="entry name" value="MGMT_N_sf"/>
</dbReference>
<evidence type="ECO:0000256" key="6">
    <source>
        <dbReference type="ARBA" id="ARBA00049348"/>
    </source>
</evidence>
<name>A0ABT7MA10_9PSEU</name>
<evidence type="ECO:0000256" key="4">
    <source>
        <dbReference type="ARBA" id="ARBA00022763"/>
    </source>
</evidence>
<keyword evidence="3 9" id="KW-0808">Transferase</keyword>
<dbReference type="Pfam" id="PF01035">
    <property type="entry name" value="DNA_binding_1"/>
    <property type="match status" value="1"/>
</dbReference>
<dbReference type="SUPFAM" id="SSF53155">
    <property type="entry name" value="Methylated DNA-protein cysteine methyltransferase domain"/>
    <property type="match status" value="1"/>
</dbReference>
<evidence type="ECO:0000313" key="10">
    <source>
        <dbReference type="Proteomes" id="UP001231924"/>
    </source>
</evidence>
<evidence type="ECO:0000256" key="5">
    <source>
        <dbReference type="ARBA" id="ARBA00023204"/>
    </source>
</evidence>
<evidence type="ECO:0000256" key="2">
    <source>
        <dbReference type="ARBA" id="ARBA00022603"/>
    </source>
</evidence>
<dbReference type="InterPro" id="IPR036217">
    <property type="entry name" value="MethylDNA_cys_MeTrfase_DNAb"/>
</dbReference>
<dbReference type="EMBL" id="JASVWF010000003">
    <property type="protein sequence ID" value="MDL5157494.1"/>
    <property type="molecule type" value="Genomic_DNA"/>
</dbReference>
<dbReference type="SUPFAM" id="SSF46767">
    <property type="entry name" value="Methylated DNA-protein cysteine methyltransferase, C-terminal domain"/>
    <property type="match status" value="1"/>
</dbReference>
<sequence>MTLVHETRIGPLHLEASGVGLTLVGFTGPESPGPDDAAVLDLARREIDAYLDGRLREFTVPVDLSGISEAHRRVLRGLDDVGWGSTITYGGLATKVGLPLSDSRRVGGAMARNPVAIVVPCHRVVGSDGSLTGYAGGLDVKRSLLDLEAVESMLF</sequence>
<gene>
    <name evidence="9" type="ORF">QRT03_16125</name>
</gene>
<keyword evidence="10" id="KW-1185">Reference proteome</keyword>
<proteinExistence type="predicted"/>
<dbReference type="EC" id="2.1.1.63" evidence="9"/>
<dbReference type="InterPro" id="IPR001497">
    <property type="entry name" value="MethylDNA_cys_MeTrfase_AS"/>
</dbReference>
<dbReference type="InterPro" id="IPR036388">
    <property type="entry name" value="WH-like_DNA-bd_sf"/>
</dbReference>
<comment type="caution">
    <text evidence="9">The sequence shown here is derived from an EMBL/GenBank/DDBJ whole genome shotgun (WGS) entry which is preliminary data.</text>
</comment>
<evidence type="ECO:0000256" key="1">
    <source>
        <dbReference type="ARBA" id="ARBA00001286"/>
    </source>
</evidence>
<dbReference type="Gene3D" id="3.30.160.70">
    <property type="entry name" value="Methylated DNA-protein cysteine methyltransferase domain"/>
    <property type="match status" value="1"/>
</dbReference>